<dbReference type="HOGENOM" id="CLU_006354_7_3_6"/>
<dbReference type="InterPro" id="IPR023346">
    <property type="entry name" value="Lysozyme-like_dom_sf"/>
</dbReference>
<evidence type="ECO:0000256" key="11">
    <source>
        <dbReference type="ARBA" id="ARBA00049902"/>
    </source>
</evidence>
<organism evidence="15 16">
    <name type="scientific">Frateuria aurantia (strain ATCC 33424 / DSM 6220 / KCTC 2777 / LMG 1558 / NBRC 3245 / NCIMB 13370)</name>
    <name type="common">Acetobacter aurantius</name>
    <dbReference type="NCBI Taxonomy" id="767434"/>
    <lineage>
        <taxon>Bacteria</taxon>
        <taxon>Pseudomonadati</taxon>
        <taxon>Pseudomonadota</taxon>
        <taxon>Gammaproteobacteria</taxon>
        <taxon>Lysobacterales</taxon>
        <taxon>Rhodanobacteraceae</taxon>
        <taxon>Frateuria</taxon>
    </lineage>
</organism>
<evidence type="ECO:0000256" key="9">
    <source>
        <dbReference type="ARBA" id="ARBA00023268"/>
    </source>
</evidence>
<proteinExistence type="inferred from homology"/>
<evidence type="ECO:0000256" key="3">
    <source>
        <dbReference type="ARBA" id="ARBA00007739"/>
    </source>
</evidence>
<comment type="pathway">
    <text evidence="1">Cell wall biogenesis; peptidoglycan biosynthesis.</text>
</comment>
<evidence type="ECO:0000256" key="7">
    <source>
        <dbReference type="ARBA" id="ARBA00022679"/>
    </source>
</evidence>
<dbReference type="InterPro" id="IPR036950">
    <property type="entry name" value="PBP_transglycosylase"/>
</dbReference>
<keyword evidence="16" id="KW-1185">Reference proteome</keyword>
<evidence type="ECO:0000256" key="1">
    <source>
        <dbReference type="ARBA" id="ARBA00004752"/>
    </source>
</evidence>
<evidence type="ECO:0000259" key="14">
    <source>
        <dbReference type="Pfam" id="PF06832"/>
    </source>
</evidence>
<dbReference type="EC" id="2.4.99.28" evidence="10"/>
<evidence type="ECO:0000256" key="8">
    <source>
        <dbReference type="ARBA" id="ARBA00022801"/>
    </source>
</evidence>
<dbReference type="Pfam" id="PF00905">
    <property type="entry name" value="Transpeptidase"/>
    <property type="match status" value="1"/>
</dbReference>
<keyword evidence="5" id="KW-0645">Protease</keyword>
<evidence type="ECO:0000259" key="13">
    <source>
        <dbReference type="Pfam" id="PF00912"/>
    </source>
</evidence>
<dbReference type="Gene3D" id="1.10.3810.10">
    <property type="entry name" value="Biosynthetic peptidoglycan transglycosylase-like"/>
    <property type="match status" value="1"/>
</dbReference>
<dbReference type="GO" id="GO:0004180">
    <property type="term" value="F:carboxypeptidase activity"/>
    <property type="evidence" value="ECO:0007669"/>
    <property type="project" value="UniProtKB-KW"/>
</dbReference>
<dbReference type="Pfam" id="PF06832">
    <property type="entry name" value="BiPBP_C"/>
    <property type="match status" value="1"/>
</dbReference>
<dbReference type="GO" id="GO:0006508">
    <property type="term" value="P:proteolysis"/>
    <property type="evidence" value="ECO:0007669"/>
    <property type="project" value="UniProtKB-KW"/>
</dbReference>
<comment type="similarity">
    <text evidence="2">In the C-terminal section; belongs to the transpeptidase family.</text>
</comment>
<dbReference type="InterPro" id="IPR011815">
    <property type="entry name" value="PBP_1c"/>
</dbReference>
<dbReference type="GO" id="GO:0008658">
    <property type="term" value="F:penicillin binding"/>
    <property type="evidence" value="ECO:0007669"/>
    <property type="project" value="InterPro"/>
</dbReference>
<dbReference type="RefSeq" id="WP_014404194.1">
    <property type="nucleotide sequence ID" value="NC_017033.1"/>
</dbReference>
<evidence type="ECO:0000256" key="5">
    <source>
        <dbReference type="ARBA" id="ARBA00022670"/>
    </source>
</evidence>
<sequence length="795" mass="84994">MSPAGGPEVVGAARASSRCRRGRRIGGSLLAGVLSALLLCRVLDLLFPLPLPAPDGGSTVVLARDGTPLRAFADARGVWSYPATVDQVSPLYRQALLNYEDRWFYRHPGINPLALLRGLAGLLRDGHIHSGGSTLTMQVARIISPIPHSVGGKLVQIFRALQLEVHLDKTQILQLYLDHAPFGGPIEGVEAASWAYLGKPASQLSHAEAALLAVLPQSPSRFRPDRHPERARQARDKVLQRMQAQGVWTAAQVRDARLEPVVARSLHTPIHAALLAQRLHAAQPRQRRIVTTLDADLQQAVEERVGEVVARLPPRTSAAVLVIDNASLQARVYVGSAAFGDARRLGDVDMVRAPRSPGSTLKPFLYGLALDDGLITSQSLLVDAPQDFGGYRPGNFDESFHGPVSVAEALQRSLNVPAVQVLDQLGANRFVARLANGGLDLQWPAGASPNLSVILGGASARLEQLVGAYSALNHEGIAGLPRYTLQQPLRQGRLLSPGAAWIIRDILGHNPAQVEGAPLADTIDSRSDIAWKTGTSYGYRDAWAIGVSDAWTFGVWIGRPDGSPSPGQYGAATALPLMFDITRMLPPGRGTSHDARPASVRSVDICWPLGGAAAATPAALCRRRRTAWVLDDALPPTFAEHDAGAWIGGRLRLRLDANGRRLSATCHGRGEHEAVIARWPTLLAPWLSLAEALPPLAPGCPADSLQAASPIRIAGLDDQAVLRRAPNSQTPLAVTLQALGAEGDVQWLLDGRLQGQTRNETSIRIALPEVGKHQITALGQGGSFARIEVAVQSMN</sequence>
<dbReference type="NCBIfam" id="TIGR02073">
    <property type="entry name" value="PBP_1c"/>
    <property type="match status" value="1"/>
</dbReference>
<dbReference type="eggNOG" id="COG4953">
    <property type="taxonomic scope" value="Bacteria"/>
</dbReference>
<dbReference type="Proteomes" id="UP000005234">
    <property type="component" value="Chromosome"/>
</dbReference>
<keyword evidence="7" id="KW-0808">Transferase</keyword>
<evidence type="ECO:0000259" key="12">
    <source>
        <dbReference type="Pfam" id="PF00905"/>
    </source>
</evidence>
<dbReference type="InterPro" id="IPR012338">
    <property type="entry name" value="Beta-lactam/transpept-like"/>
</dbReference>
<reference evidence="15" key="1">
    <citation type="submission" date="2012-02" db="EMBL/GenBank/DDBJ databases">
        <title>The complete genome of Frateuria aurantia DSM 6220.</title>
        <authorList>
            <consortium name="US DOE Joint Genome Institute (JGI-PGF)"/>
            <person name="Lucas S."/>
            <person name="Copeland A."/>
            <person name="Lapidus A."/>
            <person name="Glavina del Rio T."/>
            <person name="Dalin E."/>
            <person name="Tice H."/>
            <person name="Bruce D."/>
            <person name="Goodwin L."/>
            <person name="Pitluck S."/>
            <person name="Peters L."/>
            <person name="Ovchinnikova G."/>
            <person name="Teshima H."/>
            <person name="Kyrpides N."/>
            <person name="Mavromatis K."/>
            <person name="Ivanova N."/>
            <person name="Brettin T."/>
            <person name="Detter J.C."/>
            <person name="Han C."/>
            <person name="Larimer F."/>
            <person name="Land M."/>
            <person name="Hauser L."/>
            <person name="Markowitz V."/>
            <person name="Cheng J.-F."/>
            <person name="Hugenholtz P."/>
            <person name="Woyke T."/>
            <person name="Wu D."/>
            <person name="Brambilla E."/>
            <person name="Klenk H.-P."/>
            <person name="Eisen J.A."/>
        </authorList>
    </citation>
    <scope>NUCLEOTIDE SEQUENCE</scope>
    <source>
        <strain evidence="15">DSM 6220</strain>
    </source>
</reference>
<dbReference type="GO" id="GO:0008955">
    <property type="term" value="F:peptidoglycan glycosyltransferase activity"/>
    <property type="evidence" value="ECO:0007669"/>
    <property type="project" value="UniProtKB-EC"/>
</dbReference>
<dbReference type="InterPro" id="IPR050396">
    <property type="entry name" value="Glycosyltr_51/Transpeptidase"/>
</dbReference>
<accession>H8L136</accession>
<dbReference type="STRING" id="767434.Fraau_2857"/>
<evidence type="ECO:0000256" key="4">
    <source>
        <dbReference type="ARBA" id="ARBA00022645"/>
    </source>
</evidence>
<dbReference type="PANTHER" id="PTHR32282:SF15">
    <property type="entry name" value="PENICILLIN-BINDING PROTEIN 1C"/>
    <property type="match status" value="1"/>
</dbReference>
<dbReference type="AlphaFoldDB" id="H8L136"/>
<dbReference type="InterPro" id="IPR001264">
    <property type="entry name" value="Glyco_trans_51"/>
</dbReference>
<dbReference type="InterPro" id="IPR001460">
    <property type="entry name" value="PCN-bd_Tpept"/>
</dbReference>
<dbReference type="PANTHER" id="PTHR32282">
    <property type="entry name" value="BINDING PROTEIN TRANSPEPTIDASE, PUTATIVE-RELATED"/>
    <property type="match status" value="1"/>
</dbReference>
<evidence type="ECO:0000256" key="10">
    <source>
        <dbReference type="ARBA" id="ARBA00044770"/>
    </source>
</evidence>
<evidence type="ECO:0000313" key="15">
    <source>
        <dbReference type="EMBL" id="AFC87191.1"/>
    </source>
</evidence>
<keyword evidence="9" id="KW-0511">Multifunctional enzyme</keyword>
<name>H8L136_FRAAD</name>
<comment type="similarity">
    <text evidence="3">In the N-terminal section; belongs to the glycosyltransferase 51 family.</text>
</comment>
<dbReference type="SUPFAM" id="SSF53955">
    <property type="entry name" value="Lysozyme-like"/>
    <property type="match status" value="1"/>
</dbReference>
<keyword evidence="4" id="KW-0121">Carboxypeptidase</keyword>
<protein>
    <recommendedName>
        <fullName evidence="10">peptidoglycan glycosyltransferase</fullName>
        <ecNumber evidence="10">2.4.99.28</ecNumber>
    </recommendedName>
</protein>
<dbReference type="EMBL" id="CP003350">
    <property type="protein sequence ID" value="AFC87191.1"/>
    <property type="molecule type" value="Genomic_DNA"/>
</dbReference>
<gene>
    <name evidence="15" type="ordered locus">Fraau_2857</name>
</gene>
<comment type="catalytic activity">
    <reaction evidence="11">
        <text>[GlcNAc-(1-&gt;4)-Mur2Ac(oyl-L-Ala-gamma-D-Glu-L-Lys-D-Ala-D-Ala)](n)-di-trans,octa-cis-undecaprenyl diphosphate + beta-D-GlcNAc-(1-&gt;4)-Mur2Ac(oyl-L-Ala-gamma-D-Glu-L-Lys-D-Ala-D-Ala)-di-trans,octa-cis-undecaprenyl diphosphate = [GlcNAc-(1-&gt;4)-Mur2Ac(oyl-L-Ala-gamma-D-Glu-L-Lys-D-Ala-D-Ala)](n+1)-di-trans,octa-cis-undecaprenyl diphosphate + di-trans,octa-cis-undecaprenyl diphosphate + H(+)</text>
        <dbReference type="Rhea" id="RHEA:23708"/>
        <dbReference type="Rhea" id="RHEA-COMP:9602"/>
        <dbReference type="Rhea" id="RHEA-COMP:9603"/>
        <dbReference type="ChEBI" id="CHEBI:15378"/>
        <dbReference type="ChEBI" id="CHEBI:58405"/>
        <dbReference type="ChEBI" id="CHEBI:60033"/>
        <dbReference type="ChEBI" id="CHEBI:78435"/>
        <dbReference type="EC" id="2.4.99.28"/>
    </reaction>
</comment>
<evidence type="ECO:0000256" key="2">
    <source>
        <dbReference type="ARBA" id="ARBA00007090"/>
    </source>
</evidence>
<evidence type="ECO:0000313" key="16">
    <source>
        <dbReference type="Proteomes" id="UP000005234"/>
    </source>
</evidence>
<evidence type="ECO:0000256" key="6">
    <source>
        <dbReference type="ARBA" id="ARBA00022676"/>
    </source>
</evidence>
<dbReference type="GO" id="GO:0009252">
    <property type="term" value="P:peptidoglycan biosynthetic process"/>
    <property type="evidence" value="ECO:0007669"/>
    <property type="project" value="UniProtKB-UniPathway"/>
</dbReference>
<dbReference type="UniPathway" id="UPA00219"/>
<dbReference type="GO" id="GO:0030288">
    <property type="term" value="C:outer membrane-bounded periplasmic space"/>
    <property type="evidence" value="ECO:0007669"/>
    <property type="project" value="TreeGrafter"/>
</dbReference>
<keyword evidence="6" id="KW-0328">Glycosyltransferase</keyword>
<feature type="domain" description="Glycosyl transferase family 51" evidence="13">
    <location>
        <begin position="77"/>
        <end position="243"/>
    </location>
</feature>
<dbReference type="Pfam" id="PF00912">
    <property type="entry name" value="Transgly"/>
    <property type="match status" value="1"/>
</dbReference>
<feature type="domain" description="Penicillin-binding C-terminal" evidence="14">
    <location>
        <begin position="704"/>
        <end position="788"/>
    </location>
</feature>
<dbReference type="KEGG" id="fau:Fraau_2857"/>
<dbReference type="Gene3D" id="3.40.710.10">
    <property type="entry name" value="DD-peptidase/beta-lactamase superfamily"/>
    <property type="match status" value="1"/>
</dbReference>
<keyword evidence="8" id="KW-0378">Hydrolase</keyword>
<dbReference type="SUPFAM" id="SSF56601">
    <property type="entry name" value="beta-lactamase/transpeptidase-like"/>
    <property type="match status" value="1"/>
</dbReference>
<dbReference type="InterPro" id="IPR009647">
    <property type="entry name" value="PBP_C"/>
</dbReference>
<feature type="domain" description="Penicillin-binding protein transpeptidase" evidence="12">
    <location>
        <begin position="320"/>
        <end position="546"/>
    </location>
</feature>